<dbReference type="OrthoDB" id="9802065at2"/>
<dbReference type="InterPro" id="IPR036914">
    <property type="entry name" value="MGS-like_dom_sf"/>
</dbReference>
<dbReference type="NCBIfam" id="TIGR00355">
    <property type="entry name" value="purH"/>
    <property type="match status" value="1"/>
</dbReference>
<gene>
    <name evidence="10" type="primary">purH</name>
    <name evidence="12" type="ORF">C7437_107137</name>
</gene>
<proteinExistence type="inferred from homology"/>
<dbReference type="PROSITE" id="PS51855">
    <property type="entry name" value="MGS"/>
    <property type="match status" value="1"/>
</dbReference>
<evidence type="ECO:0000313" key="12">
    <source>
        <dbReference type="EMBL" id="PZX03176.1"/>
    </source>
</evidence>
<dbReference type="FunFam" id="3.40.140.20:FF:000001">
    <property type="entry name" value="Bifunctional purine biosynthesis protein PurH"/>
    <property type="match status" value="1"/>
</dbReference>
<dbReference type="GO" id="GO:0004643">
    <property type="term" value="F:phosphoribosylaminoimidazolecarboxamide formyltransferase activity"/>
    <property type="evidence" value="ECO:0007669"/>
    <property type="project" value="UniProtKB-UniRule"/>
</dbReference>
<keyword evidence="5 10" id="KW-0658">Purine biosynthesis</keyword>
<dbReference type="RefSeq" id="WP_111440371.1">
    <property type="nucleotide sequence ID" value="NZ_QKZI01000007.1"/>
</dbReference>
<evidence type="ECO:0000256" key="4">
    <source>
        <dbReference type="ARBA" id="ARBA00022679"/>
    </source>
</evidence>
<evidence type="ECO:0000256" key="8">
    <source>
        <dbReference type="ARBA" id="ARBA00050488"/>
    </source>
</evidence>
<dbReference type="EC" id="2.1.2.3" evidence="10"/>
<dbReference type="SUPFAM" id="SSF52335">
    <property type="entry name" value="Methylglyoxal synthase-like"/>
    <property type="match status" value="1"/>
</dbReference>
<keyword evidence="7 10" id="KW-0511">Multifunctional enzyme</keyword>
<dbReference type="EMBL" id="QKZI01000007">
    <property type="protein sequence ID" value="PZX03176.1"/>
    <property type="molecule type" value="Genomic_DNA"/>
</dbReference>
<protein>
    <recommendedName>
        <fullName evidence="10">Bifunctional purine biosynthesis protein PurH</fullName>
    </recommendedName>
    <domain>
        <recommendedName>
            <fullName evidence="10">Phosphoribosylaminoimidazolecarboxamide formyltransferase</fullName>
            <ecNumber evidence="10">2.1.2.3</ecNumber>
        </recommendedName>
        <alternativeName>
            <fullName evidence="10">AICAR transformylase</fullName>
        </alternativeName>
    </domain>
    <domain>
        <recommendedName>
            <fullName evidence="10">IMP cyclohydrolase</fullName>
            <ecNumber evidence="10">3.5.4.10</ecNumber>
        </recommendedName>
        <alternativeName>
            <fullName evidence="10">ATIC</fullName>
        </alternativeName>
        <alternativeName>
            <fullName evidence="10">IMP synthase</fullName>
        </alternativeName>
        <alternativeName>
            <fullName evidence="10">Inosinicase</fullName>
        </alternativeName>
    </domain>
</protein>
<dbReference type="InterPro" id="IPR024051">
    <property type="entry name" value="AICAR_Tfase_dup_dom_sf"/>
</dbReference>
<dbReference type="Gene3D" id="3.40.50.1380">
    <property type="entry name" value="Methylglyoxal synthase-like domain"/>
    <property type="match status" value="1"/>
</dbReference>
<comment type="pathway">
    <text evidence="1 10">Purine metabolism; IMP biosynthesis via de novo pathway; IMP from 5-formamido-1-(5-phospho-D-ribosyl)imidazole-4-carboxamide: step 1/1.</text>
</comment>
<dbReference type="Proteomes" id="UP000248646">
    <property type="component" value="Unassembled WGS sequence"/>
</dbReference>
<evidence type="ECO:0000256" key="5">
    <source>
        <dbReference type="ARBA" id="ARBA00022755"/>
    </source>
</evidence>
<comment type="similarity">
    <text evidence="3 10">Belongs to the PurH family.</text>
</comment>
<comment type="pathway">
    <text evidence="2 10">Purine metabolism; IMP biosynthesis via de novo pathway; 5-formamido-1-(5-phospho-D-ribosyl)imidazole-4-carboxamide from 5-amino-1-(5-phospho-D-ribosyl)imidazole-4-carboxamide (10-formyl THF route): step 1/1.</text>
</comment>
<dbReference type="SUPFAM" id="SSF53927">
    <property type="entry name" value="Cytidine deaminase-like"/>
    <property type="match status" value="1"/>
</dbReference>
<evidence type="ECO:0000256" key="9">
    <source>
        <dbReference type="ARBA" id="ARBA00050687"/>
    </source>
</evidence>
<dbReference type="SMART" id="SM00851">
    <property type="entry name" value="MGS"/>
    <property type="match status" value="1"/>
</dbReference>
<dbReference type="InterPro" id="IPR016193">
    <property type="entry name" value="Cytidine_deaminase-like"/>
</dbReference>
<dbReference type="SMART" id="SM00798">
    <property type="entry name" value="AICARFT_IMPCHas"/>
    <property type="match status" value="1"/>
</dbReference>
<comment type="caution">
    <text evidence="12">The sequence shown here is derived from an EMBL/GenBank/DDBJ whole genome shotgun (WGS) entry which is preliminary data.</text>
</comment>
<accession>A0A2W7MMP6</accession>
<evidence type="ECO:0000256" key="2">
    <source>
        <dbReference type="ARBA" id="ARBA00004954"/>
    </source>
</evidence>
<dbReference type="NCBIfam" id="NF002049">
    <property type="entry name" value="PRK00881.1"/>
    <property type="match status" value="1"/>
</dbReference>
<organism evidence="12 13">
    <name type="scientific">Psychrobacillus insolitus</name>
    <dbReference type="NCBI Taxonomy" id="1461"/>
    <lineage>
        <taxon>Bacteria</taxon>
        <taxon>Bacillati</taxon>
        <taxon>Bacillota</taxon>
        <taxon>Bacilli</taxon>
        <taxon>Bacillales</taxon>
        <taxon>Bacillaceae</taxon>
        <taxon>Psychrobacillus</taxon>
    </lineage>
</organism>
<dbReference type="GO" id="GO:0006189">
    <property type="term" value="P:'de novo' IMP biosynthetic process"/>
    <property type="evidence" value="ECO:0007669"/>
    <property type="project" value="UniProtKB-UniRule"/>
</dbReference>
<name>A0A2W7MMP6_9BACI</name>
<dbReference type="FunFam" id="3.40.140.20:FF:000002">
    <property type="entry name" value="Bifunctional purine biosynthesis protein PurH"/>
    <property type="match status" value="1"/>
</dbReference>
<dbReference type="FunFam" id="3.40.50.1380:FF:000001">
    <property type="entry name" value="Bifunctional purine biosynthesis protein PurH"/>
    <property type="match status" value="1"/>
</dbReference>
<evidence type="ECO:0000256" key="6">
    <source>
        <dbReference type="ARBA" id="ARBA00022801"/>
    </source>
</evidence>
<evidence type="ECO:0000256" key="10">
    <source>
        <dbReference type="HAMAP-Rule" id="MF_00139"/>
    </source>
</evidence>
<dbReference type="AlphaFoldDB" id="A0A2W7MMP6"/>
<reference evidence="12 13" key="1">
    <citation type="submission" date="2018-06" db="EMBL/GenBank/DDBJ databases">
        <title>Genomic Encyclopedia of Type Strains, Phase IV (KMG-IV): sequencing the most valuable type-strain genomes for metagenomic binning, comparative biology and taxonomic classification.</title>
        <authorList>
            <person name="Goeker M."/>
        </authorList>
    </citation>
    <scope>NUCLEOTIDE SEQUENCE [LARGE SCALE GENOMIC DNA]</scope>
    <source>
        <strain evidence="12 13">DSM 5</strain>
    </source>
</reference>
<dbReference type="GO" id="GO:0003937">
    <property type="term" value="F:IMP cyclohydrolase activity"/>
    <property type="evidence" value="ECO:0007669"/>
    <property type="project" value="UniProtKB-UniRule"/>
</dbReference>
<keyword evidence="13" id="KW-1185">Reference proteome</keyword>
<dbReference type="EC" id="3.5.4.10" evidence="10"/>
<comment type="domain">
    <text evidence="10">The IMP cyclohydrolase activity resides in the N-terminal region.</text>
</comment>
<comment type="catalytic activity">
    <reaction evidence="8 10">
        <text>(6R)-10-formyltetrahydrofolate + 5-amino-1-(5-phospho-beta-D-ribosyl)imidazole-4-carboxamide = 5-formamido-1-(5-phospho-D-ribosyl)imidazole-4-carboxamide + (6S)-5,6,7,8-tetrahydrofolate</text>
        <dbReference type="Rhea" id="RHEA:22192"/>
        <dbReference type="ChEBI" id="CHEBI:57453"/>
        <dbReference type="ChEBI" id="CHEBI:58467"/>
        <dbReference type="ChEBI" id="CHEBI:58475"/>
        <dbReference type="ChEBI" id="CHEBI:195366"/>
        <dbReference type="EC" id="2.1.2.3"/>
    </reaction>
</comment>
<sequence length="511" mass="55144">MSKRALISLSDKSGILEFAKELVELGYEILSTGGTKAFLEQNGVAITSVDSVTNFPEILDGRVKTLNPMIHGGLLAKHDDPSHQAQLEEHKITPIQVVCVNLYPFRETISKPDVAFEDAIENIDIGGPSMLRSAAKNHQYVTVITDASDYAEVLEQLKETGETTLETRRKLAAKVFRQTAAYDALIASYMTDLTGEEFPESLTLTYERKQSLRYGENPHQKAAFYKRPLGSDFSIASATQLHGKELSYNNIQDANAAIQIIKEFKIPAAVAVKHMNPCGVGTGETISAAFNKAFEADSTSIFGGIVALNREVDAATAKVLAGIFLEIIIAPSFSEEAITLLTAKKNIRLLTISYEQTKKDAWNTVSVEGGLLVQSPDAFGLTDADVKVVTDREPTAEEWKALELGWSVVKHVKSNAIVVATEDMTVGVGAGQMNRVGSAKIALEQAGDLAKGAGLASDAFFPMNDTVEVAAKAGITAIIQTGGSVKDQDSIDKANEYGIAMVFTGVRHFKH</sequence>
<dbReference type="HAMAP" id="MF_00139">
    <property type="entry name" value="PurH"/>
    <property type="match status" value="1"/>
</dbReference>
<feature type="domain" description="MGS-like" evidence="11">
    <location>
        <begin position="1"/>
        <end position="145"/>
    </location>
</feature>
<dbReference type="UniPathway" id="UPA00074">
    <property type="reaction ID" value="UER00133"/>
</dbReference>
<keyword evidence="4 10" id="KW-0808">Transferase</keyword>
<keyword evidence="6 10" id="KW-0378">Hydrolase</keyword>
<dbReference type="PANTHER" id="PTHR11692">
    <property type="entry name" value="BIFUNCTIONAL PURINE BIOSYNTHESIS PROTEIN PURH"/>
    <property type="match status" value="1"/>
</dbReference>
<dbReference type="InterPro" id="IPR002695">
    <property type="entry name" value="PurH-like"/>
</dbReference>
<dbReference type="InterPro" id="IPR011607">
    <property type="entry name" value="MGS-like_dom"/>
</dbReference>
<dbReference type="PANTHER" id="PTHR11692:SF0">
    <property type="entry name" value="BIFUNCTIONAL PURINE BIOSYNTHESIS PROTEIN ATIC"/>
    <property type="match status" value="1"/>
</dbReference>
<evidence type="ECO:0000256" key="7">
    <source>
        <dbReference type="ARBA" id="ARBA00023268"/>
    </source>
</evidence>
<dbReference type="PIRSF" id="PIRSF000414">
    <property type="entry name" value="AICARFT_IMPCHas"/>
    <property type="match status" value="1"/>
</dbReference>
<evidence type="ECO:0000256" key="3">
    <source>
        <dbReference type="ARBA" id="ARBA00007667"/>
    </source>
</evidence>
<evidence type="ECO:0000256" key="1">
    <source>
        <dbReference type="ARBA" id="ARBA00004844"/>
    </source>
</evidence>
<comment type="catalytic activity">
    <reaction evidence="9 10">
        <text>IMP + H2O = 5-formamido-1-(5-phospho-D-ribosyl)imidazole-4-carboxamide</text>
        <dbReference type="Rhea" id="RHEA:18445"/>
        <dbReference type="ChEBI" id="CHEBI:15377"/>
        <dbReference type="ChEBI" id="CHEBI:58053"/>
        <dbReference type="ChEBI" id="CHEBI:58467"/>
        <dbReference type="EC" id="3.5.4.10"/>
    </reaction>
</comment>
<evidence type="ECO:0000313" key="13">
    <source>
        <dbReference type="Proteomes" id="UP000248646"/>
    </source>
</evidence>
<dbReference type="GO" id="GO:0005829">
    <property type="term" value="C:cytosol"/>
    <property type="evidence" value="ECO:0007669"/>
    <property type="project" value="TreeGrafter"/>
</dbReference>
<evidence type="ECO:0000259" key="11">
    <source>
        <dbReference type="PROSITE" id="PS51855"/>
    </source>
</evidence>
<dbReference type="Pfam" id="PF02142">
    <property type="entry name" value="MGS"/>
    <property type="match status" value="1"/>
</dbReference>
<dbReference type="CDD" id="cd01421">
    <property type="entry name" value="IMPCH"/>
    <property type="match status" value="1"/>
</dbReference>
<dbReference type="Gene3D" id="3.40.140.20">
    <property type="match status" value="2"/>
</dbReference>
<dbReference type="Pfam" id="PF01808">
    <property type="entry name" value="AICARFT_IMPCHas"/>
    <property type="match status" value="1"/>
</dbReference>